<reference evidence="3" key="1">
    <citation type="submission" date="2022-11" db="UniProtKB">
        <authorList>
            <consortium name="WormBaseParasite"/>
        </authorList>
    </citation>
    <scope>IDENTIFICATION</scope>
</reference>
<proteinExistence type="predicted"/>
<feature type="chain" id="PRO_5037455816" evidence="1">
    <location>
        <begin position="23"/>
        <end position="117"/>
    </location>
</feature>
<dbReference type="WBParaSite" id="PSAMB.scaffold58size91357.g1237.t1">
    <property type="protein sequence ID" value="PSAMB.scaffold58size91357.g1237.t1"/>
    <property type="gene ID" value="PSAMB.scaffold58size91357.g1237"/>
</dbReference>
<evidence type="ECO:0000256" key="1">
    <source>
        <dbReference type="SAM" id="SignalP"/>
    </source>
</evidence>
<evidence type="ECO:0000313" key="3">
    <source>
        <dbReference type="WBParaSite" id="PSAMB.scaffold58size91357.g1237.t1"/>
    </source>
</evidence>
<dbReference type="AlphaFoldDB" id="A0A914X0X3"/>
<keyword evidence="1" id="KW-0732">Signal</keyword>
<feature type="signal peptide" evidence="1">
    <location>
        <begin position="1"/>
        <end position="22"/>
    </location>
</feature>
<organism evidence="2 3">
    <name type="scientific">Plectus sambesii</name>
    <dbReference type="NCBI Taxonomy" id="2011161"/>
    <lineage>
        <taxon>Eukaryota</taxon>
        <taxon>Metazoa</taxon>
        <taxon>Ecdysozoa</taxon>
        <taxon>Nematoda</taxon>
        <taxon>Chromadorea</taxon>
        <taxon>Plectida</taxon>
        <taxon>Plectina</taxon>
        <taxon>Plectoidea</taxon>
        <taxon>Plectidae</taxon>
        <taxon>Plectus</taxon>
    </lineage>
</organism>
<protein>
    <submittedName>
        <fullName evidence="3">Uncharacterized protein</fullName>
    </submittedName>
</protein>
<accession>A0A914X0X3</accession>
<keyword evidence="2" id="KW-1185">Reference proteome</keyword>
<dbReference type="Proteomes" id="UP000887566">
    <property type="component" value="Unplaced"/>
</dbReference>
<sequence length="117" mass="13844">MSLPIASLYLLVVLAIVPMVKAQYQHYNQYPQQPYHQYGQAQQNNYYPYYHQQYYHHYARDQPVYQHTVPTSHSGPSYSIGTPGATLHLLCHSCFRRRRSANSIAKFSDLRYRLRAY</sequence>
<name>A0A914X0X3_9BILA</name>
<evidence type="ECO:0000313" key="2">
    <source>
        <dbReference type="Proteomes" id="UP000887566"/>
    </source>
</evidence>